<comment type="catalytic activity">
    <reaction evidence="1 2">
        <text>[protein]-peptidylproline (omega=180) = [protein]-peptidylproline (omega=0)</text>
        <dbReference type="Rhea" id="RHEA:16237"/>
        <dbReference type="Rhea" id="RHEA-COMP:10747"/>
        <dbReference type="Rhea" id="RHEA-COMP:10748"/>
        <dbReference type="ChEBI" id="CHEBI:83833"/>
        <dbReference type="ChEBI" id="CHEBI:83834"/>
        <dbReference type="EC" id="5.2.1.8"/>
    </reaction>
</comment>
<comment type="function">
    <text evidence="2">PPIases accelerate the folding of proteins. It catalyzes the cis-trans isomerization of proline imidic peptide bonds in oligopeptides.</text>
</comment>
<dbReference type="Gene3D" id="2.40.100.10">
    <property type="entry name" value="Cyclophilin-like"/>
    <property type="match status" value="1"/>
</dbReference>
<feature type="compositionally biased region" description="Basic residues" evidence="3">
    <location>
        <begin position="151"/>
        <end position="176"/>
    </location>
</feature>
<accession>A0A7S4QSJ1</accession>
<dbReference type="GO" id="GO:0006457">
    <property type="term" value="P:protein folding"/>
    <property type="evidence" value="ECO:0007669"/>
    <property type="project" value="InterPro"/>
</dbReference>
<dbReference type="GO" id="GO:0071013">
    <property type="term" value="C:catalytic step 2 spliceosome"/>
    <property type="evidence" value="ECO:0007669"/>
    <property type="project" value="TreeGrafter"/>
</dbReference>
<keyword evidence="2" id="KW-0413">Isomerase</keyword>
<feature type="compositionally biased region" description="Low complexity" evidence="3">
    <location>
        <begin position="181"/>
        <end position="195"/>
    </location>
</feature>
<feature type="region of interest" description="Disordered" evidence="3">
    <location>
        <begin position="148"/>
        <end position="219"/>
    </location>
</feature>
<dbReference type="PANTHER" id="PTHR45625:SF2">
    <property type="entry name" value="PEPTIDYL-PROLYL CIS-TRANS ISOMERASE-LIKE 3"/>
    <property type="match status" value="1"/>
</dbReference>
<dbReference type="GO" id="GO:0003755">
    <property type="term" value="F:peptidyl-prolyl cis-trans isomerase activity"/>
    <property type="evidence" value="ECO:0007669"/>
    <property type="project" value="UniProtKB-UniRule"/>
</dbReference>
<dbReference type="SUPFAM" id="SSF50891">
    <property type="entry name" value="Cyclophilin-like"/>
    <property type="match status" value="1"/>
</dbReference>
<evidence type="ECO:0000256" key="3">
    <source>
        <dbReference type="SAM" id="MobiDB-lite"/>
    </source>
</evidence>
<evidence type="ECO:0000313" key="5">
    <source>
        <dbReference type="EMBL" id="CAE4592587.1"/>
    </source>
</evidence>
<dbReference type="EMBL" id="HBNR01036352">
    <property type="protein sequence ID" value="CAE4592587.1"/>
    <property type="molecule type" value="Transcribed_RNA"/>
</dbReference>
<dbReference type="InterPro" id="IPR002130">
    <property type="entry name" value="Cyclophilin-type_PPIase_dom"/>
</dbReference>
<dbReference type="InterPro" id="IPR029000">
    <property type="entry name" value="Cyclophilin-like_dom_sf"/>
</dbReference>
<keyword evidence="2" id="KW-0697">Rotamase</keyword>
<sequence>MSVTIKTNLGVLKVELFCQQAPKACKNFLALAASGYYDDTCFHRNIKGFMIQGGDPTGTGKGGQSIWGGYFEDEFVSTLKHERRGCLSMVNTGPNTNGSQFFITYSRQPHLNGVYTTFGRLIDGLDTLDKMEKPWAWRWWKQSQRPPRSLRVARRRRRRRSPRTRRQSRRRRRRRPERPGRASAPGSTPGAAAGRLLVGLPTPRLLGRQSRSMVGRTGR</sequence>
<feature type="domain" description="PPIase cyclophilin-type" evidence="4">
    <location>
        <begin position="7"/>
        <end position="157"/>
    </location>
</feature>
<dbReference type="EC" id="5.2.1.8" evidence="2"/>
<organism evidence="5">
    <name type="scientific">Alexandrium monilatum</name>
    <dbReference type="NCBI Taxonomy" id="311494"/>
    <lineage>
        <taxon>Eukaryota</taxon>
        <taxon>Sar</taxon>
        <taxon>Alveolata</taxon>
        <taxon>Dinophyceae</taxon>
        <taxon>Gonyaulacales</taxon>
        <taxon>Pyrocystaceae</taxon>
        <taxon>Alexandrium</taxon>
    </lineage>
</organism>
<protein>
    <recommendedName>
        <fullName evidence="2">Peptidyl-prolyl cis-trans isomerase</fullName>
        <shortName evidence="2">PPIase</shortName>
        <ecNumber evidence="2">5.2.1.8</ecNumber>
    </recommendedName>
</protein>
<dbReference type="PROSITE" id="PS00170">
    <property type="entry name" value="CSA_PPIASE_1"/>
    <property type="match status" value="1"/>
</dbReference>
<evidence type="ECO:0000256" key="1">
    <source>
        <dbReference type="ARBA" id="ARBA00000971"/>
    </source>
</evidence>
<comment type="similarity">
    <text evidence="2">Belongs to the cyclophilin-type PPIase family.</text>
</comment>
<dbReference type="AlphaFoldDB" id="A0A7S4QSJ1"/>
<name>A0A7S4QSJ1_9DINO</name>
<dbReference type="InterPro" id="IPR020892">
    <property type="entry name" value="Cyclophilin-type_PPIase_CS"/>
</dbReference>
<dbReference type="Pfam" id="PF00160">
    <property type="entry name" value="Pro_isomerase"/>
    <property type="match status" value="1"/>
</dbReference>
<reference evidence="5" key="1">
    <citation type="submission" date="2021-01" db="EMBL/GenBank/DDBJ databases">
        <authorList>
            <person name="Corre E."/>
            <person name="Pelletier E."/>
            <person name="Niang G."/>
            <person name="Scheremetjew M."/>
            <person name="Finn R."/>
            <person name="Kale V."/>
            <person name="Holt S."/>
            <person name="Cochrane G."/>
            <person name="Meng A."/>
            <person name="Brown T."/>
            <person name="Cohen L."/>
        </authorList>
    </citation>
    <scope>NUCLEOTIDE SEQUENCE</scope>
    <source>
        <strain evidence="5">CCMP3105</strain>
    </source>
</reference>
<dbReference type="PROSITE" id="PS50072">
    <property type="entry name" value="CSA_PPIASE_2"/>
    <property type="match status" value="1"/>
</dbReference>
<proteinExistence type="inferred from homology"/>
<evidence type="ECO:0000259" key="4">
    <source>
        <dbReference type="PROSITE" id="PS50072"/>
    </source>
</evidence>
<dbReference type="CDD" id="cd01928">
    <property type="entry name" value="Cyclophilin_PPIL3_like"/>
    <property type="match status" value="1"/>
</dbReference>
<dbReference type="PRINTS" id="PR00153">
    <property type="entry name" value="CSAPPISMRASE"/>
</dbReference>
<gene>
    <name evidence="5" type="ORF">AMON00008_LOCUS25004</name>
</gene>
<dbReference type="PANTHER" id="PTHR45625">
    <property type="entry name" value="PEPTIDYL-PROLYL CIS-TRANS ISOMERASE-RELATED"/>
    <property type="match status" value="1"/>
</dbReference>
<evidence type="ECO:0000256" key="2">
    <source>
        <dbReference type="RuleBase" id="RU363019"/>
    </source>
</evidence>
<dbReference type="InterPro" id="IPR044666">
    <property type="entry name" value="Cyclophilin_A-like"/>
</dbReference>